<keyword evidence="2" id="KW-0229">DNA integration</keyword>
<keyword evidence="9" id="KW-1185">Reference proteome</keyword>
<dbReference type="Gene3D" id="1.10.443.10">
    <property type="entry name" value="Intergrase catalytic core"/>
    <property type="match status" value="1"/>
</dbReference>
<dbReference type="Proteomes" id="UP000627521">
    <property type="component" value="Unassembled WGS sequence"/>
</dbReference>
<evidence type="ECO:0000256" key="3">
    <source>
        <dbReference type="ARBA" id="ARBA00023125"/>
    </source>
</evidence>
<evidence type="ECO:0000256" key="5">
    <source>
        <dbReference type="PROSITE-ProRule" id="PRU01248"/>
    </source>
</evidence>
<dbReference type="InterPro" id="IPR011010">
    <property type="entry name" value="DNA_brk_join_enz"/>
</dbReference>
<evidence type="ECO:0000259" key="7">
    <source>
        <dbReference type="PROSITE" id="PS51900"/>
    </source>
</evidence>
<dbReference type="PANTHER" id="PTHR30349">
    <property type="entry name" value="PHAGE INTEGRASE-RELATED"/>
    <property type="match status" value="1"/>
</dbReference>
<dbReference type="Gene3D" id="1.10.150.130">
    <property type="match status" value="1"/>
</dbReference>
<dbReference type="InterPro" id="IPR010998">
    <property type="entry name" value="Integrase_recombinase_N"/>
</dbReference>
<evidence type="ECO:0000313" key="9">
    <source>
        <dbReference type="Proteomes" id="UP000627521"/>
    </source>
</evidence>
<dbReference type="RefSeq" id="WP_191100324.1">
    <property type="nucleotide sequence ID" value="NZ_JACXXF010000007.1"/>
</dbReference>
<proteinExistence type="inferred from homology"/>
<dbReference type="PANTHER" id="PTHR30349:SF41">
    <property type="entry name" value="INTEGRASE_RECOMBINASE PROTEIN MJ0367-RELATED"/>
    <property type="match status" value="1"/>
</dbReference>
<organism evidence="8 9">
    <name type="scientific">Olleya marilimosa</name>
    <dbReference type="NCBI Taxonomy" id="272164"/>
    <lineage>
        <taxon>Bacteria</taxon>
        <taxon>Pseudomonadati</taxon>
        <taxon>Bacteroidota</taxon>
        <taxon>Flavobacteriia</taxon>
        <taxon>Flavobacteriales</taxon>
        <taxon>Flavobacteriaceae</taxon>
    </lineage>
</organism>
<gene>
    <name evidence="8" type="ORF">IEG06_13140</name>
</gene>
<dbReference type="InterPro" id="IPR050090">
    <property type="entry name" value="Tyrosine_recombinase_XerCD"/>
</dbReference>
<evidence type="ECO:0000259" key="6">
    <source>
        <dbReference type="PROSITE" id="PS51898"/>
    </source>
</evidence>
<dbReference type="InterPro" id="IPR013762">
    <property type="entry name" value="Integrase-like_cat_sf"/>
</dbReference>
<protein>
    <submittedName>
        <fullName evidence="8">Site-specific integrase</fullName>
    </submittedName>
</protein>
<feature type="domain" description="Tyr recombinase" evidence="6">
    <location>
        <begin position="200"/>
        <end position="375"/>
    </location>
</feature>
<accession>A0ABR8M1I5</accession>
<dbReference type="InterPro" id="IPR004107">
    <property type="entry name" value="Integrase_SAM-like_N"/>
</dbReference>
<reference evidence="8 9" key="1">
    <citation type="submission" date="2020-09" db="EMBL/GenBank/DDBJ databases">
        <title>Bacillus nautilus sp. nov., Chryseoglobus crepusculi sp. nov, and Psychrobacter noctis sp. nov., isolated from deep-sea sponges from the equatorial Atlantic.</title>
        <authorList>
            <person name="Stennett H.L."/>
            <person name="Williams S.E."/>
        </authorList>
    </citation>
    <scope>NUCLEOTIDE SEQUENCE [LARGE SCALE GENOMIC DNA]</scope>
    <source>
        <strain evidence="8 9">28M-24</strain>
    </source>
</reference>
<evidence type="ECO:0000256" key="4">
    <source>
        <dbReference type="ARBA" id="ARBA00023172"/>
    </source>
</evidence>
<evidence type="ECO:0000313" key="8">
    <source>
        <dbReference type="EMBL" id="MBD3864398.1"/>
    </source>
</evidence>
<name>A0ABR8M1I5_9FLAO</name>
<evidence type="ECO:0000256" key="1">
    <source>
        <dbReference type="ARBA" id="ARBA00008857"/>
    </source>
</evidence>
<comment type="similarity">
    <text evidence="1">Belongs to the 'phage' integrase family.</text>
</comment>
<keyword evidence="3 5" id="KW-0238">DNA-binding</keyword>
<dbReference type="PROSITE" id="PS51900">
    <property type="entry name" value="CB"/>
    <property type="match status" value="1"/>
</dbReference>
<dbReference type="Pfam" id="PF13495">
    <property type="entry name" value="Phage_int_SAM_4"/>
    <property type="match status" value="1"/>
</dbReference>
<evidence type="ECO:0000256" key="2">
    <source>
        <dbReference type="ARBA" id="ARBA00022908"/>
    </source>
</evidence>
<feature type="domain" description="Core-binding (CB)" evidence="7">
    <location>
        <begin position="101"/>
        <end position="183"/>
    </location>
</feature>
<sequence>MELKKHITLKHLLIDNKKHIGLQFYSDKVINSLIKELPGLQWTDEFNMHHIENTSNNLSAIFDLFRGVAWINGKYFFQTTKSKQLDEDFNVEWYRKRDLPTNLKSCPESYFQKLELKRYANNTVKSYVSCFERFINYHKNKNIDSLNEVDIRNYIQMLVQSKHSNSYINQAINSIKFYYEVVLGMPNRFYAIERPRKEAKLPIVLSKIEVLKLIESTNNIKHKCIVSLLYSAGLRRSELLSLKPQDIDSKRMVIKVLGSKGNKDRYTLLSHNILKDLRLYFKQYQPKDYLFEGVRGQKYNANSVYKIVSNAGAKAGLKVKVSPHVLRHSFATHLLESGTDLRYIQILLGHNSSKTTEIYTHVATNTFNLIKNPLDL</sequence>
<dbReference type="InterPro" id="IPR044068">
    <property type="entry name" value="CB"/>
</dbReference>
<dbReference type="PROSITE" id="PS51898">
    <property type="entry name" value="TYR_RECOMBINASE"/>
    <property type="match status" value="1"/>
</dbReference>
<dbReference type="InterPro" id="IPR002104">
    <property type="entry name" value="Integrase_catalytic"/>
</dbReference>
<dbReference type="SUPFAM" id="SSF56349">
    <property type="entry name" value="DNA breaking-rejoining enzymes"/>
    <property type="match status" value="1"/>
</dbReference>
<comment type="caution">
    <text evidence="8">The sequence shown here is derived from an EMBL/GenBank/DDBJ whole genome shotgun (WGS) entry which is preliminary data.</text>
</comment>
<keyword evidence="4" id="KW-0233">DNA recombination</keyword>
<dbReference type="EMBL" id="JACXXH010000007">
    <property type="protein sequence ID" value="MBD3864398.1"/>
    <property type="molecule type" value="Genomic_DNA"/>
</dbReference>
<dbReference type="Pfam" id="PF00589">
    <property type="entry name" value="Phage_integrase"/>
    <property type="match status" value="1"/>
</dbReference>
<dbReference type="NCBIfam" id="NF040815">
    <property type="entry name" value="recomb_XerA_Arch"/>
    <property type="match status" value="1"/>
</dbReference>